<gene>
    <name evidence="1" type="ORF">METZ01_LOCUS445449</name>
</gene>
<protein>
    <submittedName>
        <fullName evidence="1">Uncharacterized protein</fullName>
    </submittedName>
</protein>
<organism evidence="1">
    <name type="scientific">marine metagenome</name>
    <dbReference type="NCBI Taxonomy" id="408172"/>
    <lineage>
        <taxon>unclassified sequences</taxon>
        <taxon>metagenomes</taxon>
        <taxon>ecological metagenomes</taxon>
    </lineage>
</organism>
<sequence>SEDDFKSKSSNSGFIDETLSSKVIYTISGKDCFIN</sequence>
<reference evidence="1" key="1">
    <citation type="submission" date="2018-05" db="EMBL/GenBank/DDBJ databases">
        <authorList>
            <person name="Lanie J.A."/>
            <person name="Ng W.-L."/>
            <person name="Kazmierczak K.M."/>
            <person name="Andrzejewski T.M."/>
            <person name="Davidsen T.M."/>
            <person name="Wayne K.J."/>
            <person name="Tettelin H."/>
            <person name="Glass J.I."/>
            <person name="Rusch D."/>
            <person name="Podicherti R."/>
            <person name="Tsui H.-C.T."/>
            <person name="Winkler M.E."/>
        </authorList>
    </citation>
    <scope>NUCLEOTIDE SEQUENCE</scope>
</reference>
<feature type="non-terminal residue" evidence="1">
    <location>
        <position position="1"/>
    </location>
</feature>
<dbReference type="AlphaFoldDB" id="A0A382ZBZ0"/>
<name>A0A382ZBZ0_9ZZZZ</name>
<proteinExistence type="predicted"/>
<dbReference type="EMBL" id="UINC01182400">
    <property type="protein sequence ID" value="SVD92595.1"/>
    <property type="molecule type" value="Genomic_DNA"/>
</dbReference>
<accession>A0A382ZBZ0</accession>
<evidence type="ECO:0000313" key="1">
    <source>
        <dbReference type="EMBL" id="SVD92595.1"/>
    </source>
</evidence>